<feature type="region of interest" description="Disordered" evidence="1">
    <location>
        <begin position="331"/>
        <end position="372"/>
    </location>
</feature>
<dbReference type="HOGENOM" id="CLU_743326_0_0_11"/>
<dbReference type="InterPro" id="IPR006311">
    <property type="entry name" value="TAT_signal"/>
</dbReference>
<comment type="caution">
    <text evidence="3">The sequence shown here is derived from an EMBL/GenBank/DDBJ whole genome shotgun (WGS) entry which is preliminary data.</text>
</comment>
<evidence type="ECO:0000313" key="3">
    <source>
        <dbReference type="EMBL" id="CCM64446.1"/>
    </source>
</evidence>
<dbReference type="STRING" id="1229780.BN381_40060"/>
<dbReference type="AlphaFoldDB" id="R4Z562"/>
<name>R4Z562_9ACTN</name>
<feature type="chain" id="PRO_5004384203" description="Secreted protein" evidence="2">
    <location>
        <begin position="37"/>
        <end position="372"/>
    </location>
</feature>
<evidence type="ECO:0000313" key="4">
    <source>
        <dbReference type="Proteomes" id="UP000018291"/>
    </source>
</evidence>
<evidence type="ECO:0000256" key="2">
    <source>
        <dbReference type="SAM" id="SignalP"/>
    </source>
</evidence>
<dbReference type="Proteomes" id="UP000018291">
    <property type="component" value="Unassembled WGS sequence"/>
</dbReference>
<proteinExistence type="predicted"/>
<dbReference type="RefSeq" id="WP_012228551.1">
    <property type="nucleotide sequence ID" value="NZ_HG422565.1"/>
</dbReference>
<sequence>MTATTNSGHRRWLPMMALAVLLGTTLATLAPATAQAAEPVPEPGFCGPVTGFAVVWLADPIDQATYELQLSDGRAAFDAAYASLGPDDPAPGLLQEGLAAFPSVLARLTDAVAAAGGNYLDVPEPTRAVYRQDITTFINRTLAYIEPYCSPPAPAGALFGPCTFGPVSLPTLLGVNTTGRPVTATVDGREYQLVRHDDTTDLVIIEVPQGASEGDVLLDGVPARVAGIGCSSIADDVDTTGFGNLVKADFVPGCSSPATQSTLSLDPNKTLLDSVGLPGIYGGGAAPFDLTVEVDGVTKVVPMPEGQQINLDADAKVPVVTVGGETVDVTVRPASCPDAPSSDGDGASNDDRGAAANDAAPTATPLSPRFTG</sequence>
<protein>
    <recommendedName>
        <fullName evidence="5">Secreted protein</fullName>
    </recommendedName>
</protein>
<accession>R4Z562</accession>
<dbReference type="PROSITE" id="PS51318">
    <property type="entry name" value="TAT"/>
    <property type="match status" value="1"/>
</dbReference>
<organism evidence="3 4">
    <name type="scientific">Candidatus Neomicrothrix parvicella RN1</name>
    <dbReference type="NCBI Taxonomy" id="1229780"/>
    <lineage>
        <taxon>Bacteria</taxon>
        <taxon>Bacillati</taxon>
        <taxon>Actinomycetota</taxon>
        <taxon>Acidimicrobiia</taxon>
        <taxon>Acidimicrobiales</taxon>
        <taxon>Microthrixaceae</taxon>
        <taxon>Candidatus Neomicrothrix</taxon>
    </lineage>
</organism>
<evidence type="ECO:0008006" key="5">
    <source>
        <dbReference type="Google" id="ProtNLM"/>
    </source>
</evidence>
<reference evidence="3 4" key="1">
    <citation type="journal article" date="2013" name="ISME J.">
        <title>Metabolic model for the filamentous 'Candidatus Microthrix parvicella' based on genomic and metagenomic analyses.</title>
        <authorList>
            <person name="Jon McIlroy S."/>
            <person name="Kristiansen R."/>
            <person name="Albertsen M."/>
            <person name="Michael Karst S."/>
            <person name="Rossetti S."/>
            <person name="Lund Nielsen J."/>
            <person name="Tandoi V."/>
            <person name="James Seviour R."/>
            <person name="Nielsen P.H."/>
        </authorList>
    </citation>
    <scope>NUCLEOTIDE SEQUENCE [LARGE SCALE GENOMIC DNA]</scope>
    <source>
        <strain evidence="3 4">RN1</strain>
    </source>
</reference>
<gene>
    <name evidence="3" type="ORF">BN381_40060</name>
</gene>
<feature type="signal peptide" evidence="2">
    <location>
        <begin position="1"/>
        <end position="36"/>
    </location>
</feature>
<evidence type="ECO:0000256" key="1">
    <source>
        <dbReference type="SAM" id="MobiDB-lite"/>
    </source>
</evidence>
<feature type="compositionally biased region" description="Low complexity" evidence="1">
    <location>
        <begin position="354"/>
        <end position="364"/>
    </location>
</feature>
<feature type="compositionally biased region" description="Low complexity" evidence="1">
    <location>
        <begin position="331"/>
        <end position="347"/>
    </location>
</feature>
<dbReference type="OrthoDB" id="5188280at2"/>
<keyword evidence="4" id="KW-1185">Reference proteome</keyword>
<dbReference type="EMBL" id="CANL01000034">
    <property type="protein sequence ID" value="CCM64446.1"/>
    <property type="molecule type" value="Genomic_DNA"/>
</dbReference>
<keyword evidence="2" id="KW-0732">Signal</keyword>